<dbReference type="InterPro" id="IPR017850">
    <property type="entry name" value="Alkaline_phosphatase_core_sf"/>
</dbReference>
<keyword evidence="2" id="KW-0479">Metal-binding</keyword>
<evidence type="ECO:0000256" key="1">
    <source>
        <dbReference type="ARBA" id="ARBA00008779"/>
    </source>
</evidence>
<dbReference type="Pfam" id="PF00884">
    <property type="entry name" value="Sulfatase"/>
    <property type="match status" value="1"/>
</dbReference>
<comment type="similarity">
    <text evidence="1">Belongs to the sulfatase family.</text>
</comment>
<evidence type="ECO:0000256" key="4">
    <source>
        <dbReference type="ARBA" id="ARBA00022837"/>
    </source>
</evidence>
<organism evidence="6 7">
    <name type="scientific">Stutzerimonas chloritidismutans</name>
    <name type="common">Pseudomonas chloritidismutans</name>
    <dbReference type="NCBI Taxonomy" id="203192"/>
    <lineage>
        <taxon>Bacteria</taxon>
        <taxon>Pseudomonadati</taxon>
        <taxon>Pseudomonadota</taxon>
        <taxon>Gammaproteobacteria</taxon>
        <taxon>Pseudomonadales</taxon>
        <taxon>Pseudomonadaceae</taxon>
        <taxon>Stutzerimonas</taxon>
    </lineage>
</organism>
<dbReference type="InterPro" id="IPR000917">
    <property type="entry name" value="Sulfatase_N"/>
</dbReference>
<dbReference type="InterPro" id="IPR050738">
    <property type="entry name" value="Sulfatase"/>
</dbReference>
<keyword evidence="4" id="KW-0106">Calcium</keyword>
<proteinExistence type="inferred from homology"/>
<dbReference type="EMBL" id="JBCFXD010000020">
    <property type="protein sequence ID" value="MEL7561215.1"/>
    <property type="molecule type" value="Genomic_DNA"/>
</dbReference>
<feature type="domain" description="Sulfatase N-terminal" evidence="5">
    <location>
        <begin position="3"/>
        <end position="72"/>
    </location>
</feature>
<reference evidence="6 7" key="1">
    <citation type="submission" date="2024-04" db="EMBL/GenBank/DDBJ databases">
        <title>Draft Genome Sequence of Isolates Cultured from Underwater Hawaii Seamounts in the North Pacific Ocean.</title>
        <authorList>
            <person name="Sharma I."/>
            <person name="Darden B."/>
            <person name="Creggett J."/>
            <person name="Taylor S."/>
            <person name="Grant M.P."/>
            <person name="Scott J."/>
            <person name="Attles S."/>
            <person name="Walker S."/>
            <person name="Johnson G."/>
            <person name="St. Cloud C."/>
        </authorList>
    </citation>
    <scope>NUCLEOTIDE SEQUENCE [LARGE SCALE GENOMIC DNA]</scope>
    <source>
        <strain evidence="6 7">03GJ23</strain>
    </source>
</reference>
<dbReference type="SUPFAM" id="SSF53649">
    <property type="entry name" value="Alkaline phosphatase-like"/>
    <property type="match status" value="1"/>
</dbReference>
<evidence type="ECO:0000256" key="3">
    <source>
        <dbReference type="ARBA" id="ARBA00022801"/>
    </source>
</evidence>
<keyword evidence="7" id="KW-1185">Reference proteome</keyword>
<sequence>MFHTTAICSPTRAALLTGRNHHLVGMGTIIELATGYPATTVSGPRARPVWRAILRDNGYSTAAFGKWHNTPHWPGLDRRRSSG</sequence>
<comment type="caution">
    <text evidence="6">The sequence shown here is derived from an EMBL/GenBank/DDBJ whole genome shotgun (WGS) entry which is preliminary data.</text>
</comment>
<evidence type="ECO:0000313" key="6">
    <source>
        <dbReference type="EMBL" id="MEL7561215.1"/>
    </source>
</evidence>
<evidence type="ECO:0000313" key="7">
    <source>
        <dbReference type="Proteomes" id="UP001467669"/>
    </source>
</evidence>
<dbReference type="PANTHER" id="PTHR42693">
    <property type="entry name" value="ARYLSULFATASE FAMILY MEMBER"/>
    <property type="match status" value="1"/>
</dbReference>
<accession>A0ABU9MGR6</accession>
<dbReference type="Proteomes" id="UP001467669">
    <property type="component" value="Unassembled WGS sequence"/>
</dbReference>
<dbReference type="PROSITE" id="PS00523">
    <property type="entry name" value="SULFATASE_1"/>
    <property type="match status" value="1"/>
</dbReference>
<dbReference type="InterPro" id="IPR024607">
    <property type="entry name" value="Sulfatase_CS"/>
</dbReference>
<evidence type="ECO:0000256" key="2">
    <source>
        <dbReference type="ARBA" id="ARBA00022723"/>
    </source>
</evidence>
<dbReference type="RefSeq" id="WP_342408108.1">
    <property type="nucleotide sequence ID" value="NZ_JBCFXD010000020.1"/>
</dbReference>
<dbReference type="PANTHER" id="PTHR42693:SF43">
    <property type="entry name" value="BLL2667 PROTEIN"/>
    <property type="match status" value="1"/>
</dbReference>
<evidence type="ECO:0000259" key="5">
    <source>
        <dbReference type="Pfam" id="PF00884"/>
    </source>
</evidence>
<keyword evidence="3" id="KW-0378">Hydrolase</keyword>
<name>A0ABU9MGR6_STUCH</name>
<gene>
    <name evidence="6" type="ORF">AAGW23_20450</name>
</gene>
<dbReference type="Gene3D" id="3.40.720.10">
    <property type="entry name" value="Alkaline Phosphatase, subunit A"/>
    <property type="match status" value="1"/>
</dbReference>
<protein>
    <submittedName>
        <fullName evidence="6">Sulfatase-like hydrolase/transferase</fullName>
    </submittedName>
</protein>